<reference evidence="2 3" key="1">
    <citation type="submission" date="2024-02" db="EMBL/GenBank/DDBJ databases">
        <title>Chromosome-scale genome assembly of the rough periwinkle Littorina saxatilis.</title>
        <authorList>
            <person name="De Jode A."/>
            <person name="Faria R."/>
            <person name="Formenti G."/>
            <person name="Sims Y."/>
            <person name="Smith T.P."/>
            <person name="Tracey A."/>
            <person name="Wood J.M.D."/>
            <person name="Zagrodzka Z.B."/>
            <person name="Johannesson K."/>
            <person name="Butlin R.K."/>
            <person name="Leder E.H."/>
        </authorList>
    </citation>
    <scope>NUCLEOTIDE SEQUENCE [LARGE SCALE GENOMIC DNA]</scope>
    <source>
        <strain evidence="2">Snail1</strain>
        <tissue evidence="2">Muscle</tissue>
    </source>
</reference>
<dbReference type="AlphaFoldDB" id="A0AAN9FZT2"/>
<evidence type="ECO:0000256" key="1">
    <source>
        <dbReference type="SAM" id="MobiDB-lite"/>
    </source>
</evidence>
<name>A0AAN9FZT2_9CAEN</name>
<sequence>MEQELEFLRDEVRNKAASVKRLQTSLYDQQVHANVAMVTLRTQLKKKDMEMRHQRTEHQRRMQAMLQHLLYLEGQMRQEQRQVVEALHDKDDVIRRQKSAIEDLASKNAKLLAALKEVHGYAGGNGISSPASTSSPSVEKGGNGVVVSPQVVLRNKDKGQKVRFSSMKDKLRRHKSSLELHRPASLETLVEGTLRYSSQENLYDKGGLRHSSPAKSGGGGGGDALCSDDIKKTRQQERKERCKSLVDYPFRLNDLPEAPSEVEKGRDELSALTDPLHLDQSLCRSPGSPHYLNASLGRDSLYSDEDDLFNYSGDGGKQYGELSKAASLPQSLSSVSGMEGVQSSMKERPHSLSGVDLSMSLDMMPTEKVSMNPSPTSLAPPGGSESNPFKSIKNAFKRRNSKQRGKKQRPVSLQGPPGNQEETLKEHFKKYDLS</sequence>
<feature type="compositionally biased region" description="Polar residues" evidence="1">
    <location>
        <begin position="330"/>
        <end position="344"/>
    </location>
</feature>
<keyword evidence="3" id="KW-1185">Reference proteome</keyword>
<feature type="region of interest" description="Disordered" evidence="1">
    <location>
        <begin position="364"/>
        <end position="434"/>
    </location>
</feature>
<protein>
    <submittedName>
        <fullName evidence="2">Uncharacterized protein</fullName>
    </submittedName>
</protein>
<proteinExistence type="predicted"/>
<feature type="region of interest" description="Disordered" evidence="1">
    <location>
        <begin position="330"/>
        <end position="352"/>
    </location>
</feature>
<feature type="region of interest" description="Disordered" evidence="1">
    <location>
        <begin position="203"/>
        <end position="227"/>
    </location>
</feature>
<feature type="compositionally biased region" description="Basic residues" evidence="1">
    <location>
        <begin position="395"/>
        <end position="409"/>
    </location>
</feature>
<dbReference type="EMBL" id="JBAMIC010000743">
    <property type="protein sequence ID" value="KAK7089717.1"/>
    <property type="molecule type" value="Genomic_DNA"/>
</dbReference>
<comment type="caution">
    <text evidence="2">The sequence shown here is derived from an EMBL/GenBank/DDBJ whole genome shotgun (WGS) entry which is preliminary data.</text>
</comment>
<evidence type="ECO:0000313" key="2">
    <source>
        <dbReference type="EMBL" id="KAK7089717.1"/>
    </source>
</evidence>
<accession>A0AAN9FZT2</accession>
<organism evidence="2 3">
    <name type="scientific">Littorina saxatilis</name>
    <dbReference type="NCBI Taxonomy" id="31220"/>
    <lineage>
        <taxon>Eukaryota</taxon>
        <taxon>Metazoa</taxon>
        <taxon>Spiralia</taxon>
        <taxon>Lophotrochozoa</taxon>
        <taxon>Mollusca</taxon>
        <taxon>Gastropoda</taxon>
        <taxon>Caenogastropoda</taxon>
        <taxon>Littorinimorpha</taxon>
        <taxon>Littorinoidea</taxon>
        <taxon>Littorinidae</taxon>
        <taxon>Littorina</taxon>
    </lineage>
</organism>
<evidence type="ECO:0000313" key="3">
    <source>
        <dbReference type="Proteomes" id="UP001374579"/>
    </source>
</evidence>
<dbReference type="Proteomes" id="UP001374579">
    <property type="component" value="Unassembled WGS sequence"/>
</dbReference>
<feature type="compositionally biased region" description="Basic and acidic residues" evidence="1">
    <location>
        <begin position="422"/>
        <end position="434"/>
    </location>
</feature>
<gene>
    <name evidence="2" type="ORF">V1264_024506</name>
</gene>